<name>A0A368GHM5_ANCCA</name>
<evidence type="ECO:0000259" key="6">
    <source>
        <dbReference type="Pfam" id="PF25508"/>
    </source>
</evidence>
<evidence type="ECO:0000256" key="1">
    <source>
        <dbReference type="ARBA" id="ARBA00004141"/>
    </source>
</evidence>
<evidence type="ECO:0000256" key="2">
    <source>
        <dbReference type="ARBA" id="ARBA00022692"/>
    </source>
</evidence>
<dbReference type="EMBL" id="JOJR01000144">
    <property type="protein sequence ID" value="RCN43881.1"/>
    <property type="molecule type" value="Genomic_DNA"/>
</dbReference>
<feature type="transmembrane region" description="Helical" evidence="5">
    <location>
        <begin position="676"/>
        <end position="693"/>
    </location>
</feature>
<gene>
    <name evidence="7" type="ORF">ANCCAN_10153</name>
</gene>
<feature type="transmembrane region" description="Helical" evidence="5">
    <location>
        <begin position="804"/>
        <end position="823"/>
    </location>
</feature>
<dbReference type="GO" id="GO:0030001">
    <property type="term" value="P:metal ion transport"/>
    <property type="evidence" value="ECO:0007669"/>
    <property type="project" value="TreeGrafter"/>
</dbReference>
<dbReference type="InterPro" id="IPR050927">
    <property type="entry name" value="TRPM"/>
</dbReference>
<keyword evidence="2 5" id="KW-0812">Transmembrane</keyword>
<keyword evidence="4 5" id="KW-0472">Membrane</keyword>
<dbReference type="OrthoDB" id="10056930at2759"/>
<evidence type="ECO:0000256" key="4">
    <source>
        <dbReference type="ARBA" id="ARBA00023136"/>
    </source>
</evidence>
<dbReference type="AlphaFoldDB" id="A0A368GHM5"/>
<evidence type="ECO:0000313" key="7">
    <source>
        <dbReference type="EMBL" id="RCN43881.1"/>
    </source>
</evidence>
<dbReference type="Proteomes" id="UP000252519">
    <property type="component" value="Unassembled WGS sequence"/>
</dbReference>
<reference evidence="7 8" key="1">
    <citation type="submission" date="2014-10" db="EMBL/GenBank/DDBJ databases">
        <title>Draft genome of the hookworm Ancylostoma caninum.</title>
        <authorList>
            <person name="Mitreva M."/>
        </authorList>
    </citation>
    <scope>NUCLEOTIDE SEQUENCE [LARGE SCALE GENOMIC DNA]</scope>
    <source>
        <strain evidence="7 8">Baltimore</strain>
    </source>
</reference>
<comment type="subcellular location">
    <subcellularLocation>
        <location evidence="1">Membrane</location>
        <topology evidence="1">Multi-pass membrane protein</topology>
    </subcellularLocation>
</comment>
<feature type="transmembrane region" description="Helical" evidence="5">
    <location>
        <begin position="835"/>
        <end position="853"/>
    </location>
</feature>
<feature type="domain" description="TRPM-like" evidence="6">
    <location>
        <begin position="536"/>
        <end position="650"/>
    </location>
</feature>
<protein>
    <recommendedName>
        <fullName evidence="6">TRPM-like domain-containing protein</fullName>
    </recommendedName>
</protein>
<dbReference type="GO" id="GO:0005886">
    <property type="term" value="C:plasma membrane"/>
    <property type="evidence" value="ECO:0007669"/>
    <property type="project" value="TreeGrafter"/>
</dbReference>
<evidence type="ECO:0000256" key="5">
    <source>
        <dbReference type="SAM" id="Phobius"/>
    </source>
</evidence>
<keyword evidence="8" id="KW-1185">Reference proteome</keyword>
<comment type="caution">
    <text evidence="7">The sequence shown here is derived from an EMBL/GenBank/DDBJ whole genome shotgun (WGS) entry which is preliminary data.</text>
</comment>
<evidence type="ECO:0000256" key="3">
    <source>
        <dbReference type="ARBA" id="ARBA00022989"/>
    </source>
</evidence>
<dbReference type="PANTHER" id="PTHR13800">
    <property type="entry name" value="TRANSIENT RECEPTOR POTENTIAL CATION CHANNEL, SUBFAMILY M, MEMBER 6"/>
    <property type="match status" value="1"/>
</dbReference>
<sequence length="880" mass="96534">MDDSETSVTDLSVSPESAAVAVGGGGVGGVQICPAIMLGSSQALPGAAKHIYSRLAANAAEVDEGMPSLIVSLVSNGNQLSEKYLSRFQSAISVLISGGGLWLISSGEHHDPLARSASSALRAVLPQIERDVEVLHVIVNSMAVTAREEGRLMVDASLNTLLILSRNIEANEESTFRANAVVRLAHPPPALLIGVPSENITSGTTPSGNAPPILLSPSNDRRPLPAVVFAGASLASLQELLVYVENGFPIIVLQDSCELGRKKNKYAESDEFASSLKVQSNGSPSILGASLASLQELLVYVENGFPIIVLQDSCELCVVLHSAYLLYRSPQFDHAKFVTWLEEQLDAVSIEDVAQASQTIVGIFATAFGDTQLIEFLDSDEMPSLAARIIELCFQCHSGSTEARELLQLSAHINEPSILNEVDLDDLLDDELMTAILCETVAVADRVAFLAAILERRPQITVNSEMLLKMARNSDQHFFTTVVLCQCMGYSSFPDELDDKFVNDLNKLLRRLSFGLEELIPPTALSCDFMQNRDPADAIRVLAIWCLLLHRPAIVRCLCAFSDQPVAFALVLSRLAKSLARESHDWFFYEESLLKLSDSLSNSAVSLVDKVHQTSPNKAYQLLCQPLEGFHGATLSQLAFQFNIRGLIAHESCQRWVHRLLYGQLQTCSSSILPRWMKTLIAAMFILPIRWWICVRSNLAIHSAPDKKSPTAALLDMGRQPKRVRAVSTYSVISGRSDVLSAVAGGHSIPQLALTESATPQSMVFPLNIEDVDGEDAVFAKKPRISRRTPPSLCLFYSTPIVKYWLSLLFRLLHIGLLAYSILLPGCGNLTVDAVVWMWTFIAWIEAVWVLNMRNHTTPLSLMPWRVRFQKIIGLLCYFI</sequence>
<dbReference type="Pfam" id="PF25508">
    <property type="entry name" value="TRPM2"/>
    <property type="match status" value="1"/>
</dbReference>
<dbReference type="InterPro" id="IPR057366">
    <property type="entry name" value="TRPM-like"/>
</dbReference>
<organism evidence="7 8">
    <name type="scientific">Ancylostoma caninum</name>
    <name type="common">Dog hookworm</name>
    <dbReference type="NCBI Taxonomy" id="29170"/>
    <lineage>
        <taxon>Eukaryota</taxon>
        <taxon>Metazoa</taxon>
        <taxon>Ecdysozoa</taxon>
        <taxon>Nematoda</taxon>
        <taxon>Chromadorea</taxon>
        <taxon>Rhabditida</taxon>
        <taxon>Rhabditina</taxon>
        <taxon>Rhabditomorpha</taxon>
        <taxon>Strongyloidea</taxon>
        <taxon>Ancylostomatidae</taxon>
        <taxon>Ancylostomatinae</taxon>
        <taxon>Ancylostoma</taxon>
    </lineage>
</organism>
<evidence type="ECO:0000313" key="8">
    <source>
        <dbReference type="Proteomes" id="UP000252519"/>
    </source>
</evidence>
<dbReference type="STRING" id="29170.A0A368GHM5"/>
<proteinExistence type="predicted"/>
<dbReference type="PANTHER" id="PTHR13800:SF41">
    <property type="entry name" value="PROTEIN CED-11"/>
    <property type="match status" value="1"/>
</dbReference>
<accession>A0A368GHM5</accession>
<dbReference type="GO" id="GO:0005261">
    <property type="term" value="F:monoatomic cation channel activity"/>
    <property type="evidence" value="ECO:0007669"/>
    <property type="project" value="TreeGrafter"/>
</dbReference>
<keyword evidence="3 5" id="KW-1133">Transmembrane helix</keyword>